<name>A0A8D0F0Q8_STROC</name>
<dbReference type="Proteomes" id="UP000694551">
    <property type="component" value="Unplaced"/>
</dbReference>
<organism evidence="3 4">
    <name type="scientific">Strix occidentalis caurina</name>
    <name type="common">northern spotted owl</name>
    <dbReference type="NCBI Taxonomy" id="311401"/>
    <lineage>
        <taxon>Eukaryota</taxon>
        <taxon>Metazoa</taxon>
        <taxon>Chordata</taxon>
        <taxon>Craniata</taxon>
        <taxon>Vertebrata</taxon>
        <taxon>Euteleostomi</taxon>
        <taxon>Archelosauria</taxon>
        <taxon>Archosauria</taxon>
        <taxon>Dinosauria</taxon>
        <taxon>Saurischia</taxon>
        <taxon>Theropoda</taxon>
        <taxon>Coelurosauria</taxon>
        <taxon>Aves</taxon>
        <taxon>Neognathae</taxon>
        <taxon>Neoaves</taxon>
        <taxon>Telluraves</taxon>
        <taxon>Strigiformes</taxon>
        <taxon>Strigidae</taxon>
        <taxon>Strix</taxon>
    </lineage>
</organism>
<comment type="similarity">
    <text evidence="1">Belongs to the SCC3 family.</text>
</comment>
<protein>
    <recommendedName>
        <fullName evidence="2">Cohesin subunit SCC3/SA HEAT-repeats domain-containing protein</fullName>
    </recommendedName>
</protein>
<evidence type="ECO:0000256" key="1">
    <source>
        <dbReference type="ARBA" id="ARBA00005486"/>
    </source>
</evidence>
<dbReference type="GO" id="GO:0003682">
    <property type="term" value="F:chromatin binding"/>
    <property type="evidence" value="ECO:0007669"/>
    <property type="project" value="TreeGrafter"/>
</dbReference>
<evidence type="ECO:0000259" key="2">
    <source>
        <dbReference type="Pfam" id="PF24571"/>
    </source>
</evidence>
<reference evidence="3" key="1">
    <citation type="submission" date="2025-08" db="UniProtKB">
        <authorList>
            <consortium name="Ensembl"/>
        </authorList>
    </citation>
    <scope>IDENTIFICATION</scope>
</reference>
<keyword evidence="4" id="KW-1185">Reference proteome</keyword>
<dbReference type="InterPro" id="IPR039662">
    <property type="entry name" value="Cohesin_Scc3/SA"/>
</dbReference>
<sequence length="69" mass="7836">EVQPKGGGKFGASTDQLKRLIHFFLESELHKHVAYLIDSLWDWAGKFLKDWECMTTLLLKNAEEDGEGG</sequence>
<dbReference type="GO" id="GO:0008278">
    <property type="term" value="C:cohesin complex"/>
    <property type="evidence" value="ECO:0007669"/>
    <property type="project" value="TreeGrafter"/>
</dbReference>
<evidence type="ECO:0000313" key="3">
    <source>
        <dbReference type="Ensembl" id="ENSSOCP00000007652.1"/>
    </source>
</evidence>
<dbReference type="PANTHER" id="PTHR11199">
    <property type="entry name" value="STROMAL ANTIGEN"/>
    <property type="match status" value="1"/>
</dbReference>
<dbReference type="InterPro" id="IPR056396">
    <property type="entry name" value="HEAT_SCC3-SA"/>
</dbReference>
<dbReference type="PANTHER" id="PTHR11199:SF2">
    <property type="entry name" value="COHESIN SUBUNIT SA"/>
    <property type="match status" value="1"/>
</dbReference>
<feature type="domain" description="Cohesin subunit SCC3/SA HEAT-repeats" evidence="2">
    <location>
        <begin position="35"/>
        <end position="64"/>
    </location>
</feature>
<reference evidence="3" key="2">
    <citation type="submission" date="2025-09" db="UniProtKB">
        <authorList>
            <consortium name="Ensembl"/>
        </authorList>
    </citation>
    <scope>IDENTIFICATION</scope>
</reference>
<dbReference type="GO" id="GO:0007062">
    <property type="term" value="P:sister chromatid cohesion"/>
    <property type="evidence" value="ECO:0007669"/>
    <property type="project" value="TreeGrafter"/>
</dbReference>
<accession>A0A8D0F0Q8</accession>
<dbReference type="Pfam" id="PF24571">
    <property type="entry name" value="HEAT_SCC3-SA"/>
    <property type="match status" value="1"/>
</dbReference>
<proteinExistence type="inferred from homology"/>
<dbReference type="AlphaFoldDB" id="A0A8D0F0Q8"/>
<dbReference type="GO" id="GO:0000785">
    <property type="term" value="C:chromatin"/>
    <property type="evidence" value="ECO:0007669"/>
    <property type="project" value="TreeGrafter"/>
</dbReference>
<dbReference type="GO" id="GO:0005634">
    <property type="term" value="C:nucleus"/>
    <property type="evidence" value="ECO:0007669"/>
    <property type="project" value="TreeGrafter"/>
</dbReference>
<dbReference type="Ensembl" id="ENSSOCT00000007846.1">
    <property type="protein sequence ID" value="ENSSOCP00000007652.1"/>
    <property type="gene ID" value="ENSSOCG00000005887.1"/>
</dbReference>
<evidence type="ECO:0000313" key="4">
    <source>
        <dbReference type="Proteomes" id="UP000694551"/>
    </source>
</evidence>